<dbReference type="InterPro" id="IPR036028">
    <property type="entry name" value="SH3-like_dom_sf"/>
</dbReference>
<dbReference type="SMART" id="SM00326">
    <property type="entry name" value="SH3"/>
    <property type="match status" value="1"/>
</dbReference>
<feature type="domain" description="RUN" evidence="5">
    <location>
        <begin position="1020"/>
        <end position="1164"/>
    </location>
</feature>
<comment type="caution">
    <text evidence="6">The sequence shown here is derived from an EMBL/GenBank/DDBJ whole genome shotgun (WGS) entry which is preliminary data.</text>
</comment>
<evidence type="ECO:0000313" key="6">
    <source>
        <dbReference type="EMBL" id="MBN3291391.1"/>
    </source>
</evidence>
<feature type="compositionally biased region" description="Polar residues" evidence="3">
    <location>
        <begin position="313"/>
        <end position="322"/>
    </location>
</feature>
<dbReference type="PROSITE" id="PS50002">
    <property type="entry name" value="SH3"/>
    <property type="match status" value="1"/>
</dbReference>
<feature type="compositionally biased region" description="Low complexity" evidence="3">
    <location>
        <begin position="401"/>
        <end position="412"/>
    </location>
</feature>
<gene>
    <name evidence="6" type="primary">Rusc1</name>
    <name evidence="6" type="ORF">GTO92_0010761</name>
</gene>
<feature type="compositionally biased region" description="Basic and acidic residues" evidence="3">
    <location>
        <begin position="1350"/>
        <end position="1368"/>
    </location>
</feature>
<feature type="region of interest" description="Disordered" evidence="3">
    <location>
        <begin position="896"/>
        <end position="939"/>
    </location>
</feature>
<keyword evidence="7" id="KW-1185">Reference proteome</keyword>
<accession>A0ABS2YXB0</accession>
<feature type="compositionally biased region" description="Polar residues" evidence="3">
    <location>
        <begin position="12"/>
        <end position="32"/>
    </location>
</feature>
<protein>
    <submittedName>
        <fullName evidence="6">RUSC1 protein</fullName>
    </submittedName>
</protein>
<feature type="compositionally biased region" description="Polar residues" evidence="3">
    <location>
        <begin position="616"/>
        <end position="628"/>
    </location>
</feature>
<evidence type="ECO:0000313" key="7">
    <source>
        <dbReference type="Proteomes" id="UP001166052"/>
    </source>
</evidence>
<feature type="non-terminal residue" evidence="6">
    <location>
        <position position="1599"/>
    </location>
</feature>
<evidence type="ECO:0000256" key="3">
    <source>
        <dbReference type="SAM" id="MobiDB-lite"/>
    </source>
</evidence>
<dbReference type="PANTHER" id="PTHR15591:SF11">
    <property type="entry name" value="AP-4 COMPLEX ACCESSORY SUBUNIT RUSC1"/>
    <property type="match status" value="1"/>
</dbReference>
<feature type="compositionally biased region" description="Polar residues" evidence="3">
    <location>
        <begin position="388"/>
        <end position="400"/>
    </location>
</feature>
<keyword evidence="1 2" id="KW-0728">SH3 domain</keyword>
<feature type="region of interest" description="Disordered" evidence="3">
    <location>
        <begin position="609"/>
        <end position="628"/>
    </location>
</feature>
<proteinExistence type="predicted"/>
<feature type="region of interest" description="Disordered" evidence="3">
    <location>
        <begin position="384"/>
        <end position="422"/>
    </location>
</feature>
<feature type="region of interest" description="Disordered" evidence="3">
    <location>
        <begin position="143"/>
        <end position="168"/>
    </location>
</feature>
<feature type="region of interest" description="Disordered" evidence="3">
    <location>
        <begin position="1259"/>
        <end position="1283"/>
    </location>
</feature>
<dbReference type="InterPro" id="IPR047343">
    <property type="entry name" value="RUSC1_2"/>
</dbReference>
<feature type="domain" description="SH3" evidence="4">
    <location>
        <begin position="1542"/>
        <end position="1599"/>
    </location>
</feature>
<dbReference type="Proteomes" id="UP001166052">
    <property type="component" value="Unassembled WGS sequence"/>
</dbReference>
<feature type="compositionally biased region" description="Polar residues" evidence="3">
    <location>
        <begin position="1271"/>
        <end position="1283"/>
    </location>
</feature>
<dbReference type="Pfam" id="PF00018">
    <property type="entry name" value="SH3_1"/>
    <property type="match status" value="1"/>
</dbReference>
<feature type="compositionally biased region" description="Basic and acidic residues" evidence="3">
    <location>
        <begin position="911"/>
        <end position="921"/>
    </location>
</feature>
<evidence type="ECO:0000259" key="5">
    <source>
        <dbReference type="PROSITE" id="PS50826"/>
    </source>
</evidence>
<dbReference type="PROSITE" id="PS50826">
    <property type="entry name" value="RUN"/>
    <property type="match status" value="1"/>
</dbReference>
<feature type="non-terminal residue" evidence="6">
    <location>
        <position position="1"/>
    </location>
</feature>
<dbReference type="InterPro" id="IPR001452">
    <property type="entry name" value="SH3_domain"/>
</dbReference>
<dbReference type="Gene3D" id="2.30.30.40">
    <property type="entry name" value="SH3 Domains"/>
    <property type="match status" value="1"/>
</dbReference>
<dbReference type="SMART" id="SM00593">
    <property type="entry name" value="RUN"/>
    <property type="match status" value="1"/>
</dbReference>
<evidence type="ECO:0000256" key="2">
    <source>
        <dbReference type="PROSITE-ProRule" id="PRU00192"/>
    </source>
</evidence>
<dbReference type="Pfam" id="PF02759">
    <property type="entry name" value="RUN"/>
    <property type="match status" value="1"/>
</dbReference>
<dbReference type="InterPro" id="IPR004012">
    <property type="entry name" value="Run_dom"/>
</dbReference>
<dbReference type="InterPro" id="IPR037213">
    <property type="entry name" value="Run_dom_sf"/>
</dbReference>
<sequence>MEMRKTAATGIQGASETNKSDSSAAPSLWQTLNPGACQEDKSDMMNGEAQKCVQLLVGENAKNPITLRQSCSHCLNDTGCMERGQCFQDSRNDNQLVDVEGQVAEELDANCNEPSKACLCCQKHDVADNGNFHLSKEIKEDTELAEEHSLSRKRGHRGLPPPSSTDRLLSPMEFRLSASSCSSISSCSDFETDVSPELHLHCSQDNVGMINILSPDVQQQPHIVPLDDEMNTEFLGSQVKQMRDTMMPCSPDEGYPSGHCSQSSSFPELAEDEALENGELLDSLAGSPEEVNEVNIHSSSGMSSSGASPCSDQECSPRTSNSKIQVQCPDSSKCFFDYQTQVQPLSGFLDTSKNTPKNVTVKNSSCELLQWNDIRSKMEMLVSEDKSGNMSQSGRTSLDFSSSSCTETTSKTNNGADPGTVQSKNIHNWEKELDPNSNMVSKNHSLRNVDRSALTLDFNPQQPQCIAADVDSERKLAVTDPWACWADVLGGKEDDKDEEKSSVLKPIGGYVDRLLGQRPPLLDCCTGSCEKRKNVTSFHEMARRRKRASNQNSLNNERADWLIIFSPDTEFPPKSFSTGLGGFDQATVEESLQKCSDQGGSKVTTFKELRYKSKQPHSTANTSGLTLSDKNERESLAHLNSSNQGLNSLPPNNWMSSQSKTENDSIPLCLEPKTCTNFQKPPAGLYSQSQSQSPLVRKPSRSTLQPIAEGVGEGDVNPVKIGTSTSENSFLASGCDPLVNRGTADGARSKDHSATGTAPILPQQLSPYFLHQYQSNVSLSSLPCRHQRLLFRHHLASTGSQLLFGTDSDPELQVLGPRPFLYYGQLGEALFGATTPPFDLFSPDDPLFLPPTPPRLSPVGAYSPPLRSSLPILGSDLASLCQPMFPRSCTLPSLKTVHLSSPDPSSAQDRTVCRDATEGSHPEMSGEGQGTWASVSPSSTRSCKQPAVRSLSFAGSLQAGDAWMAQYAGTSLLEQEVCLQQKRALVGAVSAAVEEIVSHFSSSRTLVQKAQSGDSRLNPSLARVVLQSLCPALRCLLSDGLKPYLSDIIVGRRKNSPWGLVEASTQPGPCTQALYSLYCRLGQLPQLCNSTKKFNAFIFGLLNLKLLDFWISHLQGCEDVLSIHYNTSSFLRLSYSSCEHLFEELLLLLQPLSVLTFHLDLLFEHHHLETAALPPANQSVQRAISSSCLPSSANSVTQVPNGKAVTKLECHNLNVTNLVPCRERSLNKSVLPNVEHKRNCIAIGNSADVVDHISSGAGFAKHQEKKEHPANQCNSTGEVNQMPTGLTNQEITEKEKVSQMPANMVEKSDWQRASFQTEKPVSNKAGQAIQRSWNQLMQLGGKLGQNWSGKNHDDKATTEKDGTEREDSWWGQLSQSSKVYLSPAQNNSFLAKWSRGKCSSKVSQTISVGNSLNTHPKHDDISVTQLYNNTVPVSVTDQSGFGHSQPTEAPATNLADSNNCISGESPVWRLGRLFGASVSSKVLTQVDLKGAHQKIRRPSSWLAPNLSVFNRFLGGASLEQTEWLNSAQANMQSSKTAEEETKPSRAVRAICDHEGSGEELSITKGEVLIVVEGVDEEWIRCQQGDQMGLVQIGYTSLIM</sequence>
<feature type="region of interest" description="Disordered" evidence="3">
    <location>
        <begin position="641"/>
        <end position="666"/>
    </location>
</feature>
<feature type="region of interest" description="Disordered" evidence="3">
    <location>
        <begin position="680"/>
        <end position="701"/>
    </location>
</feature>
<dbReference type="SUPFAM" id="SSF140741">
    <property type="entry name" value="RUN domain-like"/>
    <property type="match status" value="1"/>
</dbReference>
<evidence type="ECO:0000259" key="4">
    <source>
        <dbReference type="PROSITE" id="PS50002"/>
    </source>
</evidence>
<dbReference type="PANTHER" id="PTHR15591">
    <property type="entry name" value="RUN AND SH3 DOMAIN CONTAINING"/>
    <property type="match status" value="1"/>
</dbReference>
<name>A0ABS2YXB0_POLSE</name>
<dbReference type="SUPFAM" id="SSF50044">
    <property type="entry name" value="SH3-domain"/>
    <property type="match status" value="1"/>
</dbReference>
<feature type="compositionally biased region" description="Low complexity" evidence="3">
    <location>
        <begin position="298"/>
        <end position="311"/>
    </location>
</feature>
<dbReference type="Gene3D" id="1.20.58.900">
    <property type="match status" value="1"/>
</dbReference>
<organism evidence="6 7">
    <name type="scientific">Polypterus senegalus</name>
    <name type="common">Senegal bichir</name>
    <dbReference type="NCBI Taxonomy" id="55291"/>
    <lineage>
        <taxon>Eukaryota</taxon>
        <taxon>Metazoa</taxon>
        <taxon>Chordata</taxon>
        <taxon>Craniata</taxon>
        <taxon>Vertebrata</taxon>
        <taxon>Euteleostomi</taxon>
        <taxon>Actinopterygii</taxon>
        <taxon>Polypteriformes</taxon>
        <taxon>Polypteridae</taxon>
        <taxon>Polypterus</taxon>
    </lineage>
</organism>
<dbReference type="EMBL" id="JAAWVN010012474">
    <property type="protein sequence ID" value="MBN3291391.1"/>
    <property type="molecule type" value="Genomic_DNA"/>
</dbReference>
<feature type="compositionally biased region" description="Polar residues" evidence="3">
    <location>
        <begin position="896"/>
        <end position="909"/>
    </location>
</feature>
<feature type="compositionally biased region" description="Polar residues" evidence="3">
    <location>
        <begin position="641"/>
        <end position="660"/>
    </location>
</feature>
<evidence type="ECO:0000256" key="1">
    <source>
        <dbReference type="ARBA" id="ARBA00022443"/>
    </source>
</evidence>
<reference evidence="6" key="1">
    <citation type="journal article" date="2021" name="Cell">
        <title>Tracing the genetic footprints of vertebrate landing in non-teleost ray-finned fishes.</title>
        <authorList>
            <person name="Bi X."/>
            <person name="Wang K."/>
            <person name="Yang L."/>
            <person name="Pan H."/>
            <person name="Jiang H."/>
            <person name="Wei Q."/>
            <person name="Fang M."/>
            <person name="Yu H."/>
            <person name="Zhu C."/>
            <person name="Cai Y."/>
            <person name="He Y."/>
            <person name="Gan X."/>
            <person name="Zeng H."/>
            <person name="Yu D."/>
            <person name="Zhu Y."/>
            <person name="Jiang H."/>
            <person name="Qiu Q."/>
            <person name="Yang H."/>
            <person name="Zhang Y.E."/>
            <person name="Wang W."/>
            <person name="Zhu M."/>
            <person name="He S."/>
            <person name="Zhang G."/>
        </authorList>
    </citation>
    <scope>NUCLEOTIDE SEQUENCE</scope>
    <source>
        <strain evidence="6">Bchr_001</strain>
    </source>
</reference>
<feature type="region of interest" description="Disordered" evidence="3">
    <location>
        <begin position="296"/>
        <end position="322"/>
    </location>
</feature>
<feature type="region of interest" description="Disordered" evidence="3">
    <location>
        <begin position="1"/>
        <end position="32"/>
    </location>
</feature>
<feature type="region of interest" description="Disordered" evidence="3">
    <location>
        <begin position="1343"/>
        <end position="1369"/>
    </location>
</feature>